<dbReference type="PANTHER" id="PTHR10656:SF8">
    <property type="entry name" value="INOSITOL 1,4,5-TRISPHOSPHATE RECEPTOR-INTERACTING PROTEIN"/>
    <property type="match status" value="1"/>
</dbReference>
<keyword evidence="7" id="KW-0812">Transmembrane</keyword>
<evidence type="ECO:0000256" key="11">
    <source>
        <dbReference type="ARBA" id="ARBA00023136"/>
    </source>
</evidence>
<dbReference type="GO" id="GO:0005886">
    <property type="term" value="C:plasma membrane"/>
    <property type="evidence" value="ECO:0007669"/>
    <property type="project" value="UniProtKB-SubCell"/>
</dbReference>
<keyword evidence="9" id="KW-1133">Transmembrane helix</keyword>
<name>A0A556TKK7_BAGYA</name>
<evidence type="ECO:0000259" key="15">
    <source>
        <dbReference type="Pfam" id="PF20266"/>
    </source>
</evidence>
<keyword evidence="6" id="KW-1003">Cell membrane</keyword>
<evidence type="ECO:0000256" key="12">
    <source>
        <dbReference type="ARBA" id="ARBA00023180"/>
    </source>
</evidence>
<dbReference type="InterPro" id="IPR024810">
    <property type="entry name" value="MAB21L/cGLR"/>
</dbReference>
<keyword evidence="12" id="KW-0325">Glycoprotein</keyword>
<evidence type="ECO:0000256" key="7">
    <source>
        <dbReference type="ARBA" id="ARBA00022692"/>
    </source>
</evidence>
<keyword evidence="13" id="KW-0539">Nucleus</keyword>
<evidence type="ECO:0000256" key="4">
    <source>
        <dbReference type="ARBA" id="ARBA00005554"/>
    </source>
</evidence>
<keyword evidence="16" id="KW-0675">Receptor</keyword>
<dbReference type="AlphaFoldDB" id="A0A556TKK7"/>
<evidence type="ECO:0000256" key="10">
    <source>
        <dbReference type="ARBA" id="ARBA00023054"/>
    </source>
</evidence>
<dbReference type="SMART" id="SM01265">
    <property type="entry name" value="Mab-21"/>
    <property type="match status" value="1"/>
</dbReference>
<keyword evidence="11" id="KW-0472">Membrane</keyword>
<feature type="region of interest" description="Disordered" evidence="14">
    <location>
        <begin position="148"/>
        <end position="173"/>
    </location>
</feature>
<evidence type="ECO:0000256" key="13">
    <source>
        <dbReference type="ARBA" id="ARBA00023242"/>
    </source>
</evidence>
<protein>
    <recommendedName>
        <fullName evidence="5">Inositol 1,4,5-trisphosphate receptor-interacting protein</fullName>
    </recommendedName>
</protein>
<comment type="subcellular location">
    <subcellularLocation>
        <location evidence="2">Cell membrane</location>
        <topology evidence="2">Single-pass type I membrane protein</topology>
    </subcellularLocation>
    <subcellularLocation>
        <location evidence="3">Nucleus outer membrane</location>
        <topology evidence="3">Single-pass type I membrane protein</topology>
    </subcellularLocation>
</comment>
<keyword evidence="17" id="KW-1185">Reference proteome</keyword>
<sequence length="671" mass="77654">MEEMLLRVCVVVFSLLYIKDHTVIQEQEEKLLMDLHEREYLLQNEAVQIEQEVQQMRTELPYSNQEVSQSHGRFTKAGGEDSNVQYLENVKEENPHEHQMPDGKDWDNRDIQKDEVPSTENTMQSKLQNGAINGEETTSNLQNEIKSVQEDDRSGYKKKGPHGEQEIKTVDKEQITDNQAKSYYLNGQKSSKLHQVEEMFDQSTSQEISKEIPTASSEQSTEKCYIWYFWKFISLISLIRIFRKFIFRSSQSSGTIIPFKDKTTYIPTGITNIPIPDHQVVRCFYDQRVRVSPGTCGRVCEFVEGLVDELLEAARDVSNKETDIQIGDFIRVGSLYELWAVGKTTVCDLYVPVTAPRSHEFDVELWKEKDASCSGFGKVKMMKVENISSSCPCMDGNPDNEDLLCLLHSHNETRKIIENAVGGPLCQGNTPYLSKKQVTRWFRTIIRKAWREISHKYEFELGFRNKIAPGAFRVRFRSGQTVLFNITPVVQFKASKVYLLSHLSTNQNTPNTHWPISFAKYEKVLLQYFNKTLADNSCHITCLQILSFLHKQQNSLTGKCGLTSYHLKSTLLHMLMYKPTEWKNEQLNDRLMDMLAFLEQRLLAKEFHHSLIGNPLVPKDILLPKEFQSMKPTNIFLPMILDDECYLNTVKHFQEMVKNTPIQIQEYGFKN</sequence>
<keyword evidence="8" id="KW-0732">Signal</keyword>
<evidence type="ECO:0000256" key="8">
    <source>
        <dbReference type="ARBA" id="ARBA00022729"/>
    </source>
</evidence>
<evidence type="ECO:0000256" key="6">
    <source>
        <dbReference type="ARBA" id="ARBA00022475"/>
    </source>
</evidence>
<organism evidence="16 17">
    <name type="scientific">Bagarius yarrelli</name>
    <name type="common">Goonch</name>
    <name type="synonym">Bagrus yarrelli</name>
    <dbReference type="NCBI Taxonomy" id="175774"/>
    <lineage>
        <taxon>Eukaryota</taxon>
        <taxon>Metazoa</taxon>
        <taxon>Chordata</taxon>
        <taxon>Craniata</taxon>
        <taxon>Vertebrata</taxon>
        <taxon>Euteleostomi</taxon>
        <taxon>Actinopterygii</taxon>
        <taxon>Neopterygii</taxon>
        <taxon>Teleostei</taxon>
        <taxon>Ostariophysi</taxon>
        <taxon>Siluriformes</taxon>
        <taxon>Sisoridae</taxon>
        <taxon>Sisorinae</taxon>
        <taxon>Bagarius</taxon>
    </lineage>
</organism>
<dbReference type="EMBL" id="VCAZ01000004">
    <property type="protein sequence ID" value="TSK17879.1"/>
    <property type="molecule type" value="Genomic_DNA"/>
</dbReference>
<comment type="function">
    <text evidence="1">Enhances Ca(2+)-mediated inhibition of inositol 1,4,5-triphosphate receptor (ITPR) Ca(2+) release.</text>
</comment>
<evidence type="ECO:0000256" key="14">
    <source>
        <dbReference type="SAM" id="MobiDB-lite"/>
    </source>
</evidence>
<keyword evidence="10" id="KW-0175">Coiled coil</keyword>
<evidence type="ECO:0000313" key="17">
    <source>
        <dbReference type="Proteomes" id="UP000319801"/>
    </source>
</evidence>
<comment type="similarity">
    <text evidence="4">Belongs to the ITPRIP family.</text>
</comment>
<dbReference type="GO" id="GO:0005640">
    <property type="term" value="C:nuclear outer membrane"/>
    <property type="evidence" value="ECO:0007669"/>
    <property type="project" value="UniProtKB-SubCell"/>
</dbReference>
<dbReference type="InterPro" id="IPR046906">
    <property type="entry name" value="Mab-21_HhH/H2TH-like"/>
</dbReference>
<dbReference type="Gene3D" id="1.10.1410.40">
    <property type="match status" value="1"/>
</dbReference>
<dbReference type="Proteomes" id="UP000319801">
    <property type="component" value="Unassembled WGS sequence"/>
</dbReference>
<dbReference type="Gene3D" id="3.30.460.90">
    <property type="match status" value="1"/>
</dbReference>
<feature type="domain" description="Mab-21-like HhH/H2TH-like" evidence="15">
    <location>
        <begin position="538"/>
        <end position="609"/>
    </location>
</feature>
<evidence type="ECO:0000256" key="2">
    <source>
        <dbReference type="ARBA" id="ARBA00004251"/>
    </source>
</evidence>
<dbReference type="PANTHER" id="PTHR10656">
    <property type="entry name" value="CELL FATE DETERMINING PROTEIN MAB21-RELATED"/>
    <property type="match status" value="1"/>
</dbReference>
<evidence type="ECO:0000256" key="5">
    <source>
        <dbReference type="ARBA" id="ARBA00019443"/>
    </source>
</evidence>
<dbReference type="Pfam" id="PF20266">
    <property type="entry name" value="Mab-21_C"/>
    <property type="match status" value="1"/>
</dbReference>
<feature type="region of interest" description="Disordered" evidence="14">
    <location>
        <begin position="91"/>
        <end position="110"/>
    </location>
</feature>
<evidence type="ECO:0000256" key="3">
    <source>
        <dbReference type="ARBA" id="ARBA00004494"/>
    </source>
</evidence>
<evidence type="ECO:0000313" key="16">
    <source>
        <dbReference type="EMBL" id="TSK17879.1"/>
    </source>
</evidence>
<evidence type="ECO:0000256" key="1">
    <source>
        <dbReference type="ARBA" id="ARBA00003856"/>
    </source>
</evidence>
<accession>A0A556TKK7</accession>
<reference evidence="16 17" key="1">
    <citation type="journal article" date="2019" name="Genome Biol. Evol.">
        <title>Whole-Genome Sequencing of the Giant Devil Catfish, Bagarius yarrelli.</title>
        <authorList>
            <person name="Jiang W."/>
            <person name="Lv Y."/>
            <person name="Cheng L."/>
            <person name="Yang K."/>
            <person name="Chao B."/>
            <person name="Wang X."/>
            <person name="Li Y."/>
            <person name="Pan X."/>
            <person name="You X."/>
            <person name="Zhang Y."/>
            <person name="Yang J."/>
            <person name="Li J."/>
            <person name="Zhang X."/>
            <person name="Liu S."/>
            <person name="Sun C."/>
            <person name="Yang J."/>
            <person name="Shi Q."/>
        </authorList>
    </citation>
    <scope>NUCLEOTIDE SEQUENCE [LARGE SCALE GENOMIC DNA]</scope>
    <source>
        <strain evidence="16">JWS20170419001</strain>
        <tissue evidence="16">Muscle</tissue>
    </source>
</reference>
<dbReference type="InterPro" id="IPR026250">
    <property type="entry name" value="ITPRIP-like"/>
</dbReference>
<comment type="caution">
    <text evidence="16">The sequence shown here is derived from an EMBL/GenBank/DDBJ whole genome shotgun (WGS) entry which is preliminary data.</text>
</comment>
<evidence type="ECO:0000256" key="9">
    <source>
        <dbReference type="ARBA" id="ARBA00022989"/>
    </source>
</evidence>
<proteinExistence type="inferred from homology"/>
<dbReference type="PRINTS" id="PR02107">
    <property type="entry name" value="INOS145TPRIP"/>
</dbReference>
<dbReference type="OrthoDB" id="9923553at2759"/>
<gene>
    <name evidence="16" type="ORF">Baya_1259</name>
</gene>